<keyword evidence="1" id="KW-0812">Transmembrane</keyword>
<dbReference type="PANTHER" id="PTHR38690:SF1">
    <property type="entry name" value="PROTEASE"/>
    <property type="match status" value="1"/>
</dbReference>
<gene>
    <name evidence="3" type="ORF">HLUCCX14_12315</name>
</gene>
<dbReference type="OrthoDB" id="9762238at2"/>
<feature type="transmembrane region" description="Helical" evidence="1">
    <location>
        <begin position="23"/>
        <end position="47"/>
    </location>
</feature>
<evidence type="ECO:0000259" key="2">
    <source>
        <dbReference type="Pfam" id="PF13116"/>
    </source>
</evidence>
<dbReference type="InterPro" id="IPR011836">
    <property type="entry name" value="YhdP"/>
</dbReference>
<keyword evidence="1" id="KW-1133">Transmembrane helix</keyword>
<protein>
    <submittedName>
        <fullName evidence="3">Putative membrane protein</fullName>
    </submittedName>
</protein>
<dbReference type="AlphaFoldDB" id="A0A0P7ZFH3"/>
<dbReference type="Pfam" id="PF13116">
    <property type="entry name" value="YhdP"/>
    <property type="match status" value="1"/>
</dbReference>
<name>A0A0P7ZFH3_9GAMM</name>
<comment type="caution">
    <text evidence="3">The sequence shown here is derived from an EMBL/GenBank/DDBJ whole genome shotgun (WGS) entry which is preliminary data.</text>
</comment>
<feature type="domain" description="YhdP central" evidence="2">
    <location>
        <begin position="23"/>
        <end position="880"/>
    </location>
</feature>
<dbReference type="Proteomes" id="UP000050416">
    <property type="component" value="Unassembled WGS sequence"/>
</dbReference>
<accession>A0A0P7ZFH3</accession>
<keyword evidence="1" id="KW-0472">Membrane</keyword>
<organism evidence="3 4">
    <name type="scientific">Marinobacter excellens HL-55</name>
    <dbReference type="NCBI Taxonomy" id="1305731"/>
    <lineage>
        <taxon>Bacteria</taxon>
        <taxon>Pseudomonadati</taxon>
        <taxon>Pseudomonadota</taxon>
        <taxon>Gammaproteobacteria</taxon>
        <taxon>Pseudomonadales</taxon>
        <taxon>Marinobacteraceae</taxon>
        <taxon>Marinobacter</taxon>
    </lineage>
</organism>
<reference evidence="3 4" key="1">
    <citation type="submission" date="2015-09" db="EMBL/GenBank/DDBJ databases">
        <title>Identification and resolution of microdiversity through metagenomic sequencing of parallel consortia.</title>
        <authorList>
            <person name="Nelson W.C."/>
            <person name="Romine M.F."/>
            <person name="Lindemann S.R."/>
        </authorList>
    </citation>
    <scope>NUCLEOTIDE SEQUENCE [LARGE SCALE GENOMIC DNA]</scope>
    <source>
        <strain evidence="3">HL-55</strain>
    </source>
</reference>
<proteinExistence type="predicted"/>
<dbReference type="PATRIC" id="fig|1305731.5.peg.937"/>
<dbReference type="PANTHER" id="PTHR38690">
    <property type="entry name" value="PROTEASE-RELATED"/>
    <property type="match status" value="1"/>
</dbReference>
<dbReference type="InterPro" id="IPR025263">
    <property type="entry name" value="YhdP_central"/>
</dbReference>
<dbReference type="EMBL" id="LJZQ01000019">
    <property type="protein sequence ID" value="KPQ28103.1"/>
    <property type="molecule type" value="Genomic_DNA"/>
</dbReference>
<evidence type="ECO:0000313" key="4">
    <source>
        <dbReference type="Proteomes" id="UP000050416"/>
    </source>
</evidence>
<evidence type="ECO:0000313" key="3">
    <source>
        <dbReference type="EMBL" id="KPQ28103.1"/>
    </source>
</evidence>
<sequence>MQGREHSPDQATDQSAGKLTRALGYLATVVWWFIFAILVVFALYVGLGRQLTSHIDRYSDDISAMLSDRTGLAVQVGQLSSRWHWLDPAVTVTDLTLRHPDTGAAIAELEHLRLRLDFLSSLARFRLVFEDFEADGLSLTLTRRAGLDVLDPPDELSDLTHPGGQDLQSWVKLAGRWLSDPRVMMTRISLAIDNGSGNLREMDIPRLDLIYRRGLFQASGRAMQPGTSTQLASFALVGQHFFRGEFTGQLYLDVDSGRLFDGLIDDLNWRGVRVEGFDLGGRAWLTFRHGEIEQIQGSVHTPYLQLGVDQQSLAPLEDIQARFGWRKDAPLQLQQLRWQWVGDRVEPFGLRIEPGADGHVLIADGLPLAPIRRLVQAIPLLPEVGNRALTQYRPAGYLDDVILTLPEDTASFELSARLRDVSVQAAQGAPSASGLHGTILMSADRGYVTLDTVQPSNLGFPGLFLTDWVLNTITGTVAWELAGPITRVFSDDLTFAYGEQTLLTGAFDLRLDKFGEDNLGLSVGVENGNASMLTDFIPAKVVDEGLYDWLTSAIAEAEITSGRYYGHGRIDSGAPRGSFVSSMWYEFDQARIRYDELWPELEAARGRVDIHNADTLVTLEEGRIGGLDLSKGEVRVVPGDGDAATRIKVDAEAPVRGSAVPFWMNNTPLGEMAGSATGGLEFDGLFELALNLDIPLQSDAQTEVQANVSTSNGAVDYPAAGLSWTGIEGNLAYHSTEGFSGEPLAARFLGHPISVEFEQTMLGDEAGGRALSVRQAGRLAMPGFLRELGSGEDLALAMAGTIDYSAELEVTPAATPRILVSSNLRGLALDWPEPLGKPAEQTAELSARIDPGVSDGIRISGDWQDRLGFDLLWRRSGFDLEFSYLNLAGHSLEDIRINALNLGDRWVFNTESERVQGRLMVPEEGVIDVDLQRLSLSRSEPDSDSDNASELLTLEEQLEAFRALKIGSWPDIDVKLDELMLGDQSAGRWQFRLRPQPFRLNVQDIEGQLQTLMLKGDMTWSVVDDRETSRFVGALTGGGLRELEALTGAPIPLNNEQTHVNLDLDWPGRPDEIALSELSGQVSVRLDDGVIMEQSGSAQLFRIFNLLNTDTLWRRLRLDFSDLYERGVAFDAISGKAVILNGLVTLDPELQLVGPSGAFKLNGTTNMADESLDMRLVLVLPVTQNLPLAAILMGASAPIGGALFVLDKILGDPLSKLTSATYSVTGSWSDPKVDLRRVFDTGE</sequence>
<dbReference type="STRING" id="1305731.GCA_000934705_00449"/>
<evidence type="ECO:0000256" key="1">
    <source>
        <dbReference type="SAM" id="Phobius"/>
    </source>
</evidence>